<dbReference type="PANTHER" id="PTHR21338:SF0">
    <property type="entry name" value="LARGE RIBOSOMAL SUBUNIT PROTEIN ML41"/>
    <property type="match status" value="1"/>
</dbReference>
<dbReference type="EMBL" id="LIAE01006613">
    <property type="protein sequence ID" value="PAV86981.1"/>
    <property type="molecule type" value="Genomic_DNA"/>
</dbReference>
<dbReference type="InterPro" id="IPR019189">
    <property type="entry name" value="Ribosomal_mL41"/>
</dbReference>
<keyword evidence="4" id="KW-0689">Ribosomal protein</keyword>
<dbReference type="STRING" id="2018661.A0A2A2LL71"/>
<dbReference type="GO" id="GO:0003735">
    <property type="term" value="F:structural constituent of ribosome"/>
    <property type="evidence" value="ECO:0007669"/>
    <property type="project" value="InterPro"/>
</dbReference>
<dbReference type="AlphaFoldDB" id="A0A2A2LL71"/>
<dbReference type="OrthoDB" id="408933at2759"/>
<dbReference type="PANTHER" id="PTHR21338">
    <property type="entry name" value="MITOCHONDRIAL RIBOSOMAL PROTEIN L41"/>
    <property type="match status" value="1"/>
</dbReference>
<evidence type="ECO:0000256" key="1">
    <source>
        <dbReference type="ARBA" id="ARBA00004173"/>
    </source>
</evidence>
<name>A0A2A2LL71_9BILA</name>
<keyword evidence="6" id="KW-0687">Ribonucleoprotein</keyword>
<evidence type="ECO:0008006" key="10">
    <source>
        <dbReference type="Google" id="ProtNLM"/>
    </source>
</evidence>
<comment type="caution">
    <text evidence="8">The sequence shown here is derived from an EMBL/GenBank/DDBJ whole genome shotgun (WGS) entry which is preliminary data.</text>
</comment>
<comment type="similarity">
    <text evidence="2">Belongs to the mitochondrion-specific ribosomal protein mL41 family.</text>
</comment>
<evidence type="ECO:0000256" key="2">
    <source>
        <dbReference type="ARBA" id="ARBA00010152"/>
    </source>
</evidence>
<keyword evidence="3" id="KW-0809">Transit peptide</keyword>
<comment type="subcellular location">
    <subcellularLocation>
        <location evidence="1">Mitochondrion</location>
    </subcellularLocation>
</comment>
<gene>
    <name evidence="8" type="ORF">WR25_24218</name>
</gene>
<reference evidence="8 9" key="1">
    <citation type="journal article" date="2017" name="Curr. Biol.">
        <title>Genome architecture and evolution of a unichromosomal asexual nematode.</title>
        <authorList>
            <person name="Fradin H."/>
            <person name="Zegar C."/>
            <person name="Gutwein M."/>
            <person name="Lucas J."/>
            <person name="Kovtun M."/>
            <person name="Corcoran D."/>
            <person name="Baugh L.R."/>
            <person name="Kiontke K."/>
            <person name="Gunsalus K."/>
            <person name="Fitch D.H."/>
            <person name="Piano F."/>
        </authorList>
    </citation>
    <scope>NUCLEOTIDE SEQUENCE [LARGE SCALE GENOMIC DNA]</scope>
    <source>
        <strain evidence="8">PF1309</strain>
    </source>
</reference>
<dbReference type="Proteomes" id="UP000218231">
    <property type="component" value="Unassembled WGS sequence"/>
</dbReference>
<protein>
    <recommendedName>
        <fullName evidence="10">39S ribosomal protein L41, mitochondrial</fullName>
    </recommendedName>
</protein>
<organism evidence="8 9">
    <name type="scientific">Diploscapter pachys</name>
    <dbReference type="NCBI Taxonomy" id="2018661"/>
    <lineage>
        <taxon>Eukaryota</taxon>
        <taxon>Metazoa</taxon>
        <taxon>Ecdysozoa</taxon>
        <taxon>Nematoda</taxon>
        <taxon>Chromadorea</taxon>
        <taxon>Rhabditida</taxon>
        <taxon>Rhabditina</taxon>
        <taxon>Rhabditomorpha</taxon>
        <taxon>Rhabditoidea</taxon>
        <taxon>Rhabditidae</taxon>
        <taxon>Diploscapter</taxon>
    </lineage>
</organism>
<accession>A0A2A2LL71</accession>
<sequence>MAALLYTISKRGVRSMHHIYFRPPWPFVKKGNTGQRKIGPVRIEAHKFPGQNREFELLTPKWKKENDPRLHRYTGVQETGFVDEKTGKYVHVPEMVNELVVPDLTGFKLKPYVSYRTDVTIEARRTAYEAKVREKGSEAMADLHTSEEQRWPPPKMTPETLFELCYGEQVRKAYKKDEYSDEKTVGGKKSDKRKSES</sequence>
<evidence type="ECO:0000256" key="7">
    <source>
        <dbReference type="SAM" id="MobiDB-lite"/>
    </source>
</evidence>
<evidence type="ECO:0000256" key="5">
    <source>
        <dbReference type="ARBA" id="ARBA00023128"/>
    </source>
</evidence>
<feature type="region of interest" description="Disordered" evidence="7">
    <location>
        <begin position="177"/>
        <end position="197"/>
    </location>
</feature>
<keyword evidence="5" id="KW-0496">Mitochondrion</keyword>
<evidence type="ECO:0000256" key="4">
    <source>
        <dbReference type="ARBA" id="ARBA00022980"/>
    </source>
</evidence>
<keyword evidence="9" id="KW-1185">Reference proteome</keyword>
<dbReference type="GO" id="GO:0005762">
    <property type="term" value="C:mitochondrial large ribosomal subunit"/>
    <property type="evidence" value="ECO:0007669"/>
    <property type="project" value="InterPro"/>
</dbReference>
<evidence type="ECO:0000256" key="3">
    <source>
        <dbReference type="ARBA" id="ARBA00022946"/>
    </source>
</evidence>
<dbReference type="Pfam" id="PF09809">
    <property type="entry name" value="MRP-L27"/>
    <property type="match status" value="1"/>
</dbReference>
<evidence type="ECO:0000256" key="6">
    <source>
        <dbReference type="ARBA" id="ARBA00023274"/>
    </source>
</evidence>
<evidence type="ECO:0000313" key="9">
    <source>
        <dbReference type="Proteomes" id="UP000218231"/>
    </source>
</evidence>
<proteinExistence type="inferred from homology"/>
<evidence type="ECO:0000313" key="8">
    <source>
        <dbReference type="EMBL" id="PAV86981.1"/>
    </source>
</evidence>
<dbReference type="GO" id="GO:0006412">
    <property type="term" value="P:translation"/>
    <property type="evidence" value="ECO:0007669"/>
    <property type="project" value="TreeGrafter"/>
</dbReference>